<evidence type="ECO:0000256" key="1">
    <source>
        <dbReference type="ARBA" id="ARBA00001971"/>
    </source>
</evidence>
<dbReference type="GO" id="GO:0016705">
    <property type="term" value="F:oxidoreductase activity, acting on paired donors, with incorporation or reduction of molecular oxygen"/>
    <property type="evidence" value="ECO:0007669"/>
    <property type="project" value="InterPro"/>
</dbReference>
<dbReference type="AlphaFoldDB" id="A0A8H3G8C2"/>
<protein>
    <recommendedName>
        <fullName evidence="10">Cytochrome P450</fullName>
    </recommendedName>
</protein>
<dbReference type="OrthoDB" id="1470350at2759"/>
<keyword evidence="4" id="KW-0479">Metal-binding</keyword>
<dbReference type="Proteomes" id="UP000664534">
    <property type="component" value="Unassembled WGS sequence"/>
</dbReference>
<dbReference type="PANTHER" id="PTHR24287:SF1">
    <property type="entry name" value="P450, PUTATIVE (EUROFUNG)-RELATED"/>
    <property type="match status" value="1"/>
</dbReference>
<accession>A0A8H3G8C2</accession>
<evidence type="ECO:0000313" key="8">
    <source>
        <dbReference type="EMBL" id="CAF9936437.1"/>
    </source>
</evidence>
<organism evidence="8 9">
    <name type="scientific">Imshaugia aleurites</name>
    <dbReference type="NCBI Taxonomy" id="172621"/>
    <lineage>
        <taxon>Eukaryota</taxon>
        <taxon>Fungi</taxon>
        <taxon>Dikarya</taxon>
        <taxon>Ascomycota</taxon>
        <taxon>Pezizomycotina</taxon>
        <taxon>Lecanoromycetes</taxon>
        <taxon>OSLEUM clade</taxon>
        <taxon>Lecanoromycetidae</taxon>
        <taxon>Lecanorales</taxon>
        <taxon>Lecanorineae</taxon>
        <taxon>Parmeliaceae</taxon>
        <taxon>Imshaugia</taxon>
    </lineage>
</organism>
<comment type="caution">
    <text evidence="8">The sequence shown here is derived from an EMBL/GenBank/DDBJ whole genome shotgun (WGS) entry which is preliminary data.</text>
</comment>
<dbReference type="InterPro" id="IPR047146">
    <property type="entry name" value="Cyt_P450_E_CYP52_fungi"/>
</dbReference>
<gene>
    <name evidence="8" type="ORF">IMSHALPRED_010753</name>
</gene>
<evidence type="ECO:0008006" key="10">
    <source>
        <dbReference type="Google" id="ProtNLM"/>
    </source>
</evidence>
<evidence type="ECO:0000256" key="6">
    <source>
        <dbReference type="ARBA" id="ARBA00023004"/>
    </source>
</evidence>
<dbReference type="PANTHER" id="PTHR24287">
    <property type="entry name" value="P450, PUTATIVE (EUROFUNG)-RELATED"/>
    <property type="match status" value="1"/>
</dbReference>
<evidence type="ECO:0000256" key="5">
    <source>
        <dbReference type="ARBA" id="ARBA00023002"/>
    </source>
</evidence>
<dbReference type="GO" id="GO:0020037">
    <property type="term" value="F:heme binding"/>
    <property type="evidence" value="ECO:0007669"/>
    <property type="project" value="InterPro"/>
</dbReference>
<dbReference type="GO" id="GO:0005506">
    <property type="term" value="F:iron ion binding"/>
    <property type="evidence" value="ECO:0007669"/>
    <property type="project" value="InterPro"/>
</dbReference>
<comment type="similarity">
    <text evidence="2">Belongs to the cytochrome P450 family.</text>
</comment>
<keyword evidence="3" id="KW-0349">Heme</keyword>
<proteinExistence type="inferred from homology"/>
<dbReference type="Pfam" id="PF00067">
    <property type="entry name" value="p450"/>
    <property type="match status" value="1"/>
</dbReference>
<dbReference type="InterPro" id="IPR001128">
    <property type="entry name" value="Cyt_P450"/>
</dbReference>
<comment type="cofactor">
    <cofactor evidence="1">
        <name>heme</name>
        <dbReference type="ChEBI" id="CHEBI:30413"/>
    </cofactor>
</comment>
<keyword evidence="5" id="KW-0560">Oxidoreductase</keyword>
<name>A0A8H3G8C2_9LECA</name>
<evidence type="ECO:0000256" key="3">
    <source>
        <dbReference type="ARBA" id="ARBA00022617"/>
    </source>
</evidence>
<dbReference type="EMBL" id="CAJPDT010000091">
    <property type="protein sequence ID" value="CAF9936437.1"/>
    <property type="molecule type" value="Genomic_DNA"/>
</dbReference>
<dbReference type="InterPro" id="IPR036396">
    <property type="entry name" value="Cyt_P450_sf"/>
</dbReference>
<reference evidence="8" key="1">
    <citation type="submission" date="2021-03" db="EMBL/GenBank/DDBJ databases">
        <authorList>
            <person name="Tagirdzhanova G."/>
        </authorList>
    </citation>
    <scope>NUCLEOTIDE SEQUENCE</scope>
</reference>
<keyword evidence="9" id="KW-1185">Reference proteome</keyword>
<dbReference type="SUPFAM" id="SSF48264">
    <property type="entry name" value="Cytochrome P450"/>
    <property type="match status" value="1"/>
</dbReference>
<evidence type="ECO:0000256" key="7">
    <source>
        <dbReference type="ARBA" id="ARBA00023033"/>
    </source>
</evidence>
<evidence type="ECO:0000256" key="2">
    <source>
        <dbReference type="ARBA" id="ARBA00010617"/>
    </source>
</evidence>
<keyword evidence="7" id="KW-0503">Monooxygenase</keyword>
<evidence type="ECO:0000313" key="9">
    <source>
        <dbReference type="Proteomes" id="UP000664534"/>
    </source>
</evidence>
<dbReference type="GO" id="GO:0004497">
    <property type="term" value="F:monooxygenase activity"/>
    <property type="evidence" value="ECO:0007669"/>
    <property type="project" value="UniProtKB-KW"/>
</dbReference>
<keyword evidence="6" id="KW-0408">Iron</keyword>
<sequence length="362" mass="41131">MTLVLYSVLAFFGTVIGYHLFRRIFTHLENQQTAKEHGCKPAIRLPENPFLLGADVVLENLEAARNKTFLQLLRGRHEKYGNTFTSYTFGRITINTCDPQVIKDVLALKFDDFDMGKLRRKSAGPLLGKGIFTVDNQLWEHSRALIRPAFAKQQLVDLSTFQNHVDHLIELLPKDGSIVDLQSLFFRMVLDSNTEFLLGESVNLLSSESSTMSQDFHQALDYAQQGTILRLRMGNIMFAHKDQKFTKACQMVSDFTEQYVRKAVDLHKSQRGEKAGGSADPSLMEAGGEKYVFLNELAKETQNQVILRDQIVNILLAARDTTAGLLSFTFFILARRPDVWSKLREEVLSVDDEELNYEKSKA</sequence>
<evidence type="ECO:0000256" key="4">
    <source>
        <dbReference type="ARBA" id="ARBA00022723"/>
    </source>
</evidence>
<dbReference type="Gene3D" id="1.10.630.10">
    <property type="entry name" value="Cytochrome P450"/>
    <property type="match status" value="1"/>
</dbReference>